<dbReference type="Pfam" id="PF04505">
    <property type="entry name" value="CD225"/>
    <property type="match status" value="1"/>
</dbReference>
<dbReference type="PANTHER" id="PTHR14948:SF46">
    <property type="entry name" value="DISPANIN SUBFAMILY A MEMBER 2B-LIKE-RELATED"/>
    <property type="match status" value="1"/>
</dbReference>
<feature type="transmembrane region" description="Helical" evidence="7">
    <location>
        <begin position="93"/>
        <end position="119"/>
    </location>
</feature>
<dbReference type="EMBL" id="JAICCE010000001">
    <property type="protein sequence ID" value="KAG9283683.1"/>
    <property type="molecule type" value="Genomic_DNA"/>
</dbReference>
<evidence type="ECO:0000256" key="6">
    <source>
        <dbReference type="SAM" id="MobiDB-lite"/>
    </source>
</evidence>
<comment type="subcellular location">
    <subcellularLocation>
        <location evidence="1">Membrane</location>
    </subcellularLocation>
</comment>
<evidence type="ECO:0000256" key="7">
    <source>
        <dbReference type="SAM" id="Phobius"/>
    </source>
</evidence>
<evidence type="ECO:0000256" key="5">
    <source>
        <dbReference type="ARBA" id="ARBA00023136"/>
    </source>
</evidence>
<organism evidence="8 9">
    <name type="scientific">Astyanax mexicanus</name>
    <name type="common">Blind cave fish</name>
    <name type="synonym">Astyanax fasciatus mexicanus</name>
    <dbReference type="NCBI Taxonomy" id="7994"/>
    <lineage>
        <taxon>Eukaryota</taxon>
        <taxon>Metazoa</taxon>
        <taxon>Chordata</taxon>
        <taxon>Craniata</taxon>
        <taxon>Vertebrata</taxon>
        <taxon>Euteleostomi</taxon>
        <taxon>Actinopterygii</taxon>
        <taxon>Neopterygii</taxon>
        <taxon>Teleostei</taxon>
        <taxon>Ostariophysi</taxon>
        <taxon>Characiformes</taxon>
        <taxon>Characoidei</taxon>
        <taxon>Acestrorhamphidae</taxon>
        <taxon>Acestrorhamphinae</taxon>
        <taxon>Astyanax</taxon>
    </lineage>
</organism>
<keyword evidence="4 7" id="KW-1133">Transmembrane helix</keyword>
<keyword evidence="3 7" id="KW-0812">Transmembrane</keyword>
<sequence length="168" mass="17940">MDPSKPATAPPAGWNPSEKSGMDPQPPPYQDYNTAYNQPQGGYPNQTGYPQGQPYGAPYGQPYQGPYQGGPAVTVQPAVYVTTGPLAQPLPDYLGYSIFTMLCCCLPLGIAALIYSINTRDANAIGNRQQAERSSRMARILNNTALGIGIVFIIVYIVLVVISVTAAQ</sequence>
<dbReference type="PANTHER" id="PTHR14948">
    <property type="entry name" value="NG5"/>
    <property type="match status" value="1"/>
</dbReference>
<dbReference type="GO" id="GO:0016020">
    <property type="term" value="C:membrane"/>
    <property type="evidence" value="ECO:0007669"/>
    <property type="project" value="UniProtKB-SubCell"/>
</dbReference>
<evidence type="ECO:0000256" key="2">
    <source>
        <dbReference type="ARBA" id="ARBA00006843"/>
    </source>
</evidence>
<gene>
    <name evidence="8" type="ORF">AMEX_G2480</name>
</gene>
<protein>
    <submittedName>
        <fullName evidence="8">Proline-rich transmembrane protein 1-like</fullName>
    </submittedName>
</protein>
<feature type="compositionally biased region" description="Low complexity" evidence="6">
    <location>
        <begin position="38"/>
        <end position="61"/>
    </location>
</feature>
<reference evidence="8 9" key="1">
    <citation type="submission" date="2021-07" db="EMBL/GenBank/DDBJ databases">
        <authorList>
            <person name="Imarazene B."/>
            <person name="Zahm M."/>
            <person name="Klopp C."/>
            <person name="Cabau C."/>
            <person name="Beille S."/>
            <person name="Jouanno E."/>
            <person name="Castinel A."/>
            <person name="Lluch J."/>
            <person name="Gil L."/>
            <person name="Kuchtly C."/>
            <person name="Lopez Roques C."/>
            <person name="Donnadieu C."/>
            <person name="Parrinello H."/>
            <person name="Journot L."/>
            <person name="Du K."/>
            <person name="Schartl M."/>
            <person name="Retaux S."/>
            <person name="Guiguen Y."/>
        </authorList>
    </citation>
    <scope>NUCLEOTIDE SEQUENCE [LARGE SCALE GENOMIC DNA]</scope>
    <source>
        <strain evidence="8">Pach_M1</strain>
        <tissue evidence="8">Testis</tissue>
    </source>
</reference>
<evidence type="ECO:0000256" key="3">
    <source>
        <dbReference type="ARBA" id="ARBA00022692"/>
    </source>
</evidence>
<feature type="region of interest" description="Disordered" evidence="6">
    <location>
        <begin position="1"/>
        <end position="61"/>
    </location>
</feature>
<dbReference type="InterPro" id="IPR007593">
    <property type="entry name" value="CD225/Dispanin_fam"/>
</dbReference>
<feature type="transmembrane region" description="Helical" evidence="7">
    <location>
        <begin position="140"/>
        <end position="167"/>
    </location>
</feature>
<comment type="similarity">
    <text evidence="2">Belongs to the CD225/Dispanin family.</text>
</comment>
<proteinExistence type="inferred from homology"/>
<comment type="caution">
    <text evidence="8">The sequence shown here is derived from an EMBL/GenBank/DDBJ whole genome shotgun (WGS) entry which is preliminary data.</text>
</comment>
<name>A0A8T2MGX3_ASTMX</name>
<keyword evidence="5 7" id="KW-0472">Membrane</keyword>
<evidence type="ECO:0000256" key="4">
    <source>
        <dbReference type="ARBA" id="ARBA00022989"/>
    </source>
</evidence>
<dbReference type="Proteomes" id="UP000752171">
    <property type="component" value="Unassembled WGS sequence"/>
</dbReference>
<accession>A0A8T2MGX3</accession>
<evidence type="ECO:0000313" key="9">
    <source>
        <dbReference type="Proteomes" id="UP000752171"/>
    </source>
</evidence>
<evidence type="ECO:0000313" key="8">
    <source>
        <dbReference type="EMBL" id="KAG9283683.1"/>
    </source>
</evidence>
<evidence type="ECO:0000256" key="1">
    <source>
        <dbReference type="ARBA" id="ARBA00004370"/>
    </source>
</evidence>
<dbReference type="InterPro" id="IPR051423">
    <property type="entry name" value="CD225/Dispanin"/>
</dbReference>
<dbReference type="AlphaFoldDB" id="A0A8T2MGX3"/>